<evidence type="ECO:0000256" key="3">
    <source>
        <dbReference type="ARBA" id="ARBA00022692"/>
    </source>
</evidence>
<evidence type="ECO:0000256" key="1">
    <source>
        <dbReference type="ARBA" id="ARBA00004651"/>
    </source>
</evidence>
<evidence type="ECO:0000256" key="4">
    <source>
        <dbReference type="ARBA" id="ARBA00022989"/>
    </source>
</evidence>
<proteinExistence type="predicted"/>
<dbReference type="InterPro" id="IPR033480">
    <property type="entry name" value="sCache_2"/>
</dbReference>
<dbReference type="Pfam" id="PF17200">
    <property type="entry name" value="sCache_2"/>
    <property type="match status" value="1"/>
</dbReference>
<dbReference type="OrthoDB" id="8454481at2"/>
<dbReference type="AlphaFoldDB" id="A0A844TDB8"/>
<keyword evidence="5" id="KW-0472">Membrane</keyword>
<keyword evidence="3" id="KW-0812">Transmembrane</keyword>
<evidence type="ECO:0000256" key="6">
    <source>
        <dbReference type="SAM" id="SignalP"/>
    </source>
</evidence>
<sequence length="152" mass="16626">MKASAPRFALAAMSLIAGIGPGIAAEPLEARDMLELAVLALKGDEATALEMFNRGHPAFRRGDLYVYCADANGKILAHGLPDLIGRDLAALKDKTGKEFGLQLLNEARWERIKVIGYYLPKPNASKEVYKEDYFTKVGKLTCGVGYYSTKDE</sequence>
<dbReference type="SMART" id="SM01049">
    <property type="entry name" value="Cache_2"/>
    <property type="match status" value="1"/>
</dbReference>
<feature type="domain" description="Single Cache" evidence="7">
    <location>
        <begin position="19"/>
        <end position="101"/>
    </location>
</feature>
<dbReference type="RefSeq" id="WP_157329870.1">
    <property type="nucleotide sequence ID" value="NZ_JANADL010000012.1"/>
</dbReference>
<dbReference type="Gene3D" id="3.30.450.20">
    <property type="entry name" value="PAS domain"/>
    <property type="match status" value="1"/>
</dbReference>
<name>A0A844TDB8_9BRAD</name>
<dbReference type="EMBL" id="WQNE01000008">
    <property type="protein sequence ID" value="MVT73964.1"/>
    <property type="molecule type" value="Genomic_DNA"/>
</dbReference>
<comment type="caution">
    <text evidence="8">The sequence shown here is derived from an EMBL/GenBank/DDBJ whole genome shotgun (WGS) entry which is preliminary data.</text>
</comment>
<keyword evidence="4" id="KW-1133">Transmembrane helix</keyword>
<keyword evidence="9" id="KW-1185">Reference proteome</keyword>
<dbReference type="Proteomes" id="UP000449969">
    <property type="component" value="Unassembled WGS sequence"/>
</dbReference>
<keyword evidence="6" id="KW-0732">Signal</keyword>
<comment type="subcellular location">
    <subcellularLocation>
        <location evidence="1">Cell membrane</location>
        <topology evidence="1">Multi-pass membrane protein</topology>
    </subcellularLocation>
</comment>
<evidence type="ECO:0000313" key="8">
    <source>
        <dbReference type="EMBL" id="MVT73964.1"/>
    </source>
</evidence>
<evidence type="ECO:0000313" key="9">
    <source>
        <dbReference type="Proteomes" id="UP000449969"/>
    </source>
</evidence>
<evidence type="ECO:0000256" key="5">
    <source>
        <dbReference type="ARBA" id="ARBA00023136"/>
    </source>
</evidence>
<accession>A0A844TDB8</accession>
<feature type="signal peptide" evidence="6">
    <location>
        <begin position="1"/>
        <end position="24"/>
    </location>
</feature>
<evidence type="ECO:0000259" key="7">
    <source>
        <dbReference type="SMART" id="SM01049"/>
    </source>
</evidence>
<organism evidence="8 9">
    <name type="scientific">Bradyrhizobium cajani</name>
    <dbReference type="NCBI Taxonomy" id="1928661"/>
    <lineage>
        <taxon>Bacteria</taxon>
        <taxon>Pseudomonadati</taxon>
        <taxon>Pseudomonadota</taxon>
        <taxon>Alphaproteobacteria</taxon>
        <taxon>Hyphomicrobiales</taxon>
        <taxon>Nitrobacteraceae</taxon>
        <taxon>Bradyrhizobium</taxon>
    </lineage>
</organism>
<evidence type="ECO:0000256" key="2">
    <source>
        <dbReference type="ARBA" id="ARBA00022475"/>
    </source>
</evidence>
<feature type="chain" id="PRO_5032842321" evidence="6">
    <location>
        <begin position="25"/>
        <end position="152"/>
    </location>
</feature>
<keyword evidence="2" id="KW-1003">Cell membrane</keyword>
<reference evidence="8 9" key="1">
    <citation type="submission" date="2019-12" db="EMBL/GenBank/DDBJ databases">
        <title>Draft genome sequences Bradyrhizobium cajani AMBPC1010, Bradyrhizobium pachyrhizi AMBPC1040 and Bradyrhizobium yuanmingense ALSPC3051, three plant growth promoting strains isolated from nodules of Cajanus cajan L. in Dominican Republic.</title>
        <authorList>
            <person name="Flores-Felix J.D."/>
            <person name="Araujo J."/>
            <person name="Diaz-Alcantara C."/>
            <person name="Gonzalez-Andres F."/>
            <person name="Velazquez E."/>
        </authorList>
    </citation>
    <scope>NUCLEOTIDE SEQUENCE [LARGE SCALE GENOMIC DNA]</scope>
    <source>
        <strain evidence="8 9">1010</strain>
    </source>
</reference>
<gene>
    <name evidence="8" type="ORF">GPL20_13050</name>
</gene>
<dbReference type="GO" id="GO:0005886">
    <property type="term" value="C:plasma membrane"/>
    <property type="evidence" value="ECO:0007669"/>
    <property type="project" value="UniProtKB-SubCell"/>
</dbReference>
<protein>
    <submittedName>
        <fullName evidence="8">Chemotaxis protein</fullName>
    </submittedName>
</protein>